<dbReference type="GO" id="GO:0006310">
    <property type="term" value="P:DNA recombination"/>
    <property type="evidence" value="ECO:0007669"/>
    <property type="project" value="UniProtKB-KW"/>
</dbReference>
<dbReference type="KEGG" id="orp:MOP44_07710"/>
<gene>
    <name evidence="2" type="ORF">MOP44_07710</name>
</gene>
<evidence type="ECO:0000313" key="2">
    <source>
        <dbReference type="EMBL" id="UWZ85822.1"/>
    </source>
</evidence>
<dbReference type="InterPro" id="IPR011010">
    <property type="entry name" value="DNA_brk_join_enz"/>
</dbReference>
<dbReference type="AlphaFoldDB" id="A0A9J7BXP8"/>
<dbReference type="SUPFAM" id="SSF56349">
    <property type="entry name" value="DNA breaking-rejoining enzymes"/>
    <property type="match status" value="1"/>
</dbReference>
<evidence type="ECO:0000256" key="1">
    <source>
        <dbReference type="ARBA" id="ARBA00023172"/>
    </source>
</evidence>
<organism evidence="2 3">
    <name type="scientific">Occallatibacter riparius</name>
    <dbReference type="NCBI Taxonomy" id="1002689"/>
    <lineage>
        <taxon>Bacteria</taxon>
        <taxon>Pseudomonadati</taxon>
        <taxon>Acidobacteriota</taxon>
        <taxon>Terriglobia</taxon>
        <taxon>Terriglobales</taxon>
        <taxon>Acidobacteriaceae</taxon>
        <taxon>Occallatibacter</taxon>
    </lineage>
</organism>
<keyword evidence="1" id="KW-0233">DNA recombination</keyword>
<dbReference type="GO" id="GO:0003677">
    <property type="term" value="F:DNA binding"/>
    <property type="evidence" value="ECO:0007669"/>
    <property type="project" value="InterPro"/>
</dbReference>
<accession>A0A9J7BXP8</accession>
<name>A0A9J7BXP8_9BACT</name>
<dbReference type="InterPro" id="IPR013762">
    <property type="entry name" value="Integrase-like_cat_sf"/>
</dbReference>
<dbReference type="RefSeq" id="WP_260795428.1">
    <property type="nucleotide sequence ID" value="NZ_CP093313.1"/>
</dbReference>
<evidence type="ECO:0000313" key="3">
    <source>
        <dbReference type="Proteomes" id="UP001059380"/>
    </source>
</evidence>
<proteinExistence type="predicted"/>
<reference evidence="2" key="1">
    <citation type="submission" date="2021-04" db="EMBL/GenBank/DDBJ databases">
        <title>Phylogenetic analysis of Acidobacteriaceae.</title>
        <authorList>
            <person name="Qiu L."/>
            <person name="Zhang Q."/>
        </authorList>
    </citation>
    <scope>NUCLEOTIDE SEQUENCE</scope>
    <source>
        <strain evidence="2">DSM 25168</strain>
    </source>
</reference>
<dbReference type="Proteomes" id="UP001059380">
    <property type="component" value="Chromosome"/>
</dbReference>
<evidence type="ECO:0008006" key="4">
    <source>
        <dbReference type="Google" id="ProtNLM"/>
    </source>
</evidence>
<keyword evidence="3" id="KW-1185">Reference proteome</keyword>
<dbReference type="GO" id="GO:0015074">
    <property type="term" value="P:DNA integration"/>
    <property type="evidence" value="ECO:0007669"/>
    <property type="project" value="InterPro"/>
</dbReference>
<dbReference type="EMBL" id="CP093313">
    <property type="protein sequence ID" value="UWZ85822.1"/>
    <property type="molecule type" value="Genomic_DNA"/>
</dbReference>
<dbReference type="Gene3D" id="1.10.443.10">
    <property type="entry name" value="Intergrase catalytic core"/>
    <property type="match status" value="1"/>
</dbReference>
<sequence>MPGMWSGPRRPLQWVFTSNRKRPRIDVHGPRSEAATAAGYGSIGWHTFRHKYITLLRGAKTPLDVQQGLARHADIRTTTQYGEVPMDNQRTANCQAIRPILERRSVRYAS</sequence>
<protein>
    <recommendedName>
        <fullName evidence="4">Tyr recombinase domain-containing protein</fullName>
    </recommendedName>
</protein>